<proteinExistence type="inferred from homology"/>
<keyword evidence="12" id="KW-1185">Reference proteome</keyword>
<evidence type="ECO:0000256" key="8">
    <source>
        <dbReference type="ARBA" id="ARBA00023010"/>
    </source>
</evidence>
<reference evidence="11 12" key="1">
    <citation type="submission" date="2015-06" db="EMBL/GenBank/DDBJ databases">
        <title>Draft genome sequence of the purine-degrading Clostridium cylindrosporum HC-1 (DSM 605).</title>
        <authorList>
            <person name="Poehlein A."/>
            <person name="Schiel-Bengelsdorf B."/>
            <person name="Bengelsdorf F."/>
            <person name="Daniel R."/>
            <person name="Duerre P."/>
        </authorList>
    </citation>
    <scope>NUCLEOTIDE SEQUENCE [LARGE SCALE GENOMIC DNA]</scope>
    <source>
        <strain evidence="11 12">DSM 605</strain>
    </source>
</reference>
<feature type="transmembrane region" description="Helical" evidence="10">
    <location>
        <begin position="6"/>
        <end position="22"/>
    </location>
</feature>
<accession>A0A0J8D942</accession>
<evidence type="ECO:0000256" key="3">
    <source>
        <dbReference type="ARBA" id="ARBA00022448"/>
    </source>
</evidence>
<keyword evidence="8 10" id="KW-0811">Translocation</keyword>
<dbReference type="InterPro" id="IPR004692">
    <property type="entry name" value="SecG"/>
</dbReference>
<comment type="function">
    <text evidence="10">Involved in protein export. Participates in an early event of protein translocation.</text>
</comment>
<comment type="subcellular location">
    <subcellularLocation>
        <location evidence="1 10">Cell membrane</location>
        <topology evidence="1 10">Multi-pass membrane protein</topology>
    </subcellularLocation>
</comment>
<evidence type="ECO:0000256" key="5">
    <source>
        <dbReference type="ARBA" id="ARBA00022692"/>
    </source>
</evidence>
<keyword evidence="4 10" id="KW-1003">Cell membrane</keyword>
<protein>
    <recommendedName>
        <fullName evidence="10">Protein-export membrane protein SecG</fullName>
    </recommendedName>
</protein>
<keyword evidence="7 10" id="KW-1133">Transmembrane helix</keyword>
<dbReference type="PATRIC" id="fig|1121307.3.peg.391"/>
<comment type="caution">
    <text evidence="11">The sequence shown here is derived from an EMBL/GenBank/DDBJ whole genome shotgun (WGS) entry which is preliminary data.</text>
</comment>
<dbReference type="GO" id="GO:0009306">
    <property type="term" value="P:protein secretion"/>
    <property type="evidence" value="ECO:0007669"/>
    <property type="project" value="UniProtKB-UniRule"/>
</dbReference>
<dbReference type="PANTHER" id="PTHR34182">
    <property type="entry name" value="PROTEIN-EXPORT MEMBRANE PROTEIN SECG"/>
    <property type="match status" value="1"/>
</dbReference>
<dbReference type="AlphaFoldDB" id="A0A0J8D942"/>
<dbReference type="Pfam" id="PF03840">
    <property type="entry name" value="SecG"/>
    <property type="match status" value="1"/>
</dbReference>
<dbReference type="GO" id="GO:0015450">
    <property type="term" value="F:protein-transporting ATPase activity"/>
    <property type="evidence" value="ECO:0007669"/>
    <property type="project" value="UniProtKB-UniRule"/>
</dbReference>
<keyword evidence="6 10" id="KW-0653">Protein transport</keyword>
<sequence>MSTAITVIHIIICIALAIVILAQPAKQAGLGAALGGSGGGDSDNFFSKNKGRTYEGKMEKLTIFLTILFVITTIGLSYVANL</sequence>
<dbReference type="PANTHER" id="PTHR34182:SF1">
    <property type="entry name" value="PROTEIN-EXPORT MEMBRANE PROTEIN SECG"/>
    <property type="match status" value="1"/>
</dbReference>
<evidence type="ECO:0000256" key="2">
    <source>
        <dbReference type="ARBA" id="ARBA00008445"/>
    </source>
</evidence>
<dbReference type="GO" id="GO:0005886">
    <property type="term" value="C:plasma membrane"/>
    <property type="evidence" value="ECO:0007669"/>
    <property type="project" value="UniProtKB-SubCell"/>
</dbReference>
<evidence type="ECO:0000256" key="9">
    <source>
        <dbReference type="ARBA" id="ARBA00023136"/>
    </source>
</evidence>
<organism evidence="11 12">
    <name type="scientific">Clostridium cylindrosporum DSM 605</name>
    <dbReference type="NCBI Taxonomy" id="1121307"/>
    <lineage>
        <taxon>Bacteria</taxon>
        <taxon>Bacillati</taxon>
        <taxon>Bacillota</taxon>
        <taxon>Clostridia</taxon>
        <taxon>Eubacteriales</taxon>
        <taxon>Clostridiaceae</taxon>
        <taxon>Clostridium</taxon>
    </lineage>
</organism>
<keyword evidence="9 10" id="KW-0472">Membrane</keyword>
<evidence type="ECO:0000256" key="6">
    <source>
        <dbReference type="ARBA" id="ARBA00022927"/>
    </source>
</evidence>
<evidence type="ECO:0000256" key="7">
    <source>
        <dbReference type="ARBA" id="ARBA00022989"/>
    </source>
</evidence>
<dbReference type="RefSeq" id="WP_048571201.1">
    <property type="nucleotide sequence ID" value="NZ_LFVU01000028.1"/>
</dbReference>
<gene>
    <name evidence="11" type="ORF">CLCY_1c00300</name>
</gene>
<evidence type="ECO:0000313" key="12">
    <source>
        <dbReference type="Proteomes" id="UP000036756"/>
    </source>
</evidence>
<dbReference type="Proteomes" id="UP000036756">
    <property type="component" value="Unassembled WGS sequence"/>
</dbReference>
<keyword evidence="5 10" id="KW-0812">Transmembrane</keyword>
<dbReference type="STRING" id="1121307.CLCY_1c00300"/>
<dbReference type="GO" id="GO:0065002">
    <property type="term" value="P:intracellular protein transmembrane transport"/>
    <property type="evidence" value="ECO:0007669"/>
    <property type="project" value="TreeGrafter"/>
</dbReference>
<feature type="transmembrane region" description="Helical" evidence="10">
    <location>
        <begin position="61"/>
        <end position="80"/>
    </location>
</feature>
<evidence type="ECO:0000256" key="1">
    <source>
        <dbReference type="ARBA" id="ARBA00004651"/>
    </source>
</evidence>
<evidence type="ECO:0000256" key="4">
    <source>
        <dbReference type="ARBA" id="ARBA00022475"/>
    </source>
</evidence>
<comment type="similarity">
    <text evidence="2 10">Belongs to the SecG family.</text>
</comment>
<dbReference type="PRINTS" id="PR01651">
    <property type="entry name" value="SECGEXPORT"/>
</dbReference>
<dbReference type="NCBIfam" id="TIGR00810">
    <property type="entry name" value="secG"/>
    <property type="match status" value="1"/>
</dbReference>
<evidence type="ECO:0000256" key="10">
    <source>
        <dbReference type="RuleBase" id="RU365087"/>
    </source>
</evidence>
<dbReference type="EMBL" id="LFVU01000028">
    <property type="protein sequence ID" value="KMT20798.1"/>
    <property type="molecule type" value="Genomic_DNA"/>
</dbReference>
<keyword evidence="3 10" id="KW-0813">Transport</keyword>
<evidence type="ECO:0000313" key="11">
    <source>
        <dbReference type="EMBL" id="KMT20798.1"/>
    </source>
</evidence>
<name>A0A0J8D942_CLOCY</name>
<dbReference type="GO" id="GO:0043952">
    <property type="term" value="P:protein transport by the Sec complex"/>
    <property type="evidence" value="ECO:0007669"/>
    <property type="project" value="TreeGrafter"/>
</dbReference>